<dbReference type="PANTHER" id="PTHR33355">
    <property type="entry name" value="WALL-ASSOCIATED RECEPTOR KINASE CARBOXY-TERMINAL PROTEIN-RELATED"/>
    <property type="match status" value="1"/>
</dbReference>
<evidence type="ECO:0000313" key="5">
    <source>
        <dbReference type="Proteomes" id="UP000636800"/>
    </source>
</evidence>
<dbReference type="Proteomes" id="UP000636800">
    <property type="component" value="Chromosome 12"/>
</dbReference>
<feature type="chain" id="PRO_5033643061" description="Wall-associated receptor kinase galacturonan-binding domain-containing protein" evidence="2">
    <location>
        <begin position="39"/>
        <end position="344"/>
    </location>
</feature>
<keyword evidence="2" id="KW-0732">Signal</keyword>
<evidence type="ECO:0000313" key="6">
    <source>
        <dbReference type="Proteomes" id="UP000639772"/>
    </source>
</evidence>
<gene>
    <name evidence="4" type="ORF">HPP92_022860</name>
    <name evidence="3" type="ORF">HPP92_023145</name>
</gene>
<protein>
    <recommendedName>
        <fullName evidence="7">Wall-associated receptor kinase galacturonan-binding domain-containing protein</fullName>
    </recommendedName>
</protein>
<evidence type="ECO:0000256" key="1">
    <source>
        <dbReference type="SAM" id="Phobius"/>
    </source>
</evidence>
<proteinExistence type="predicted"/>
<keyword evidence="1" id="KW-0472">Membrane</keyword>
<evidence type="ECO:0000256" key="2">
    <source>
        <dbReference type="SAM" id="SignalP"/>
    </source>
</evidence>
<dbReference type="Proteomes" id="UP000639772">
    <property type="component" value="Chromosome 12"/>
</dbReference>
<accession>A0A835UE71</accession>
<feature type="transmembrane region" description="Helical" evidence="1">
    <location>
        <begin position="300"/>
        <end position="323"/>
    </location>
</feature>
<reference evidence="5 6" key="1">
    <citation type="journal article" date="2020" name="Nat. Food">
        <title>A phased Vanilla planifolia genome enables genetic improvement of flavour and production.</title>
        <authorList>
            <person name="Hasing T."/>
            <person name="Tang H."/>
            <person name="Brym M."/>
            <person name="Khazi F."/>
            <person name="Huang T."/>
            <person name="Chambers A.H."/>
        </authorList>
    </citation>
    <scope>NUCLEOTIDE SEQUENCE [LARGE SCALE GENOMIC DNA]</scope>
    <source>
        <tissue evidence="3">Leaf</tissue>
    </source>
</reference>
<organism evidence="3 5">
    <name type="scientific">Vanilla planifolia</name>
    <name type="common">Vanilla</name>
    <dbReference type="NCBI Taxonomy" id="51239"/>
    <lineage>
        <taxon>Eukaryota</taxon>
        <taxon>Viridiplantae</taxon>
        <taxon>Streptophyta</taxon>
        <taxon>Embryophyta</taxon>
        <taxon>Tracheophyta</taxon>
        <taxon>Spermatophyta</taxon>
        <taxon>Magnoliopsida</taxon>
        <taxon>Liliopsida</taxon>
        <taxon>Asparagales</taxon>
        <taxon>Orchidaceae</taxon>
        <taxon>Vanilloideae</taxon>
        <taxon>Vanilleae</taxon>
        <taxon>Vanilla</taxon>
    </lineage>
</organism>
<keyword evidence="5" id="KW-1185">Reference proteome</keyword>
<dbReference type="PANTHER" id="PTHR33355:SF5">
    <property type="entry name" value="F12F1.23 PROTEIN"/>
    <property type="match status" value="1"/>
</dbReference>
<dbReference type="EMBL" id="JADCNL010000012">
    <property type="protein sequence ID" value="KAG0457988.1"/>
    <property type="molecule type" value="Genomic_DNA"/>
</dbReference>
<sequence>MKHAEISTSLPHSTPTAMAHFLPLLLLVILSHAPHTSPFPCRTSCGGLPIRYPLAIDDGCGSPFYRRLLSCLEPPTSSPSPSPLLLLRTPSGSYPVLSLSYTDPHLVISDPSMWTCAAHSSSTSSPPFSLDNSKRFSLSSKNSFLFLNCSPDAVLLEPRPAFCDRSPGRCGSSCDSAAYLCHNLPGCPGELAERATTCCASFPTSAESVRMMLRHCEGYAGLHWRRTGAVAPPYDEVAEYGIRVDFEVVLTDRCRACESKGGGTCGFDSATGTFLCLCDRWNSTTNCEHGSWRHKASTGVIVGTASVASLGGFAGVGALIYYIRKMRSNKVVSCGVQTNENRLF</sequence>
<feature type="signal peptide" evidence="2">
    <location>
        <begin position="1"/>
        <end position="38"/>
    </location>
</feature>
<evidence type="ECO:0000313" key="3">
    <source>
        <dbReference type="EMBL" id="KAG0457988.1"/>
    </source>
</evidence>
<evidence type="ECO:0008006" key="7">
    <source>
        <dbReference type="Google" id="ProtNLM"/>
    </source>
</evidence>
<keyword evidence="1" id="KW-1133">Transmembrane helix</keyword>
<name>A0A835UE71_VANPL</name>
<dbReference type="EMBL" id="JADCNM010000012">
    <property type="protein sequence ID" value="KAG0459732.1"/>
    <property type="molecule type" value="Genomic_DNA"/>
</dbReference>
<evidence type="ECO:0000313" key="4">
    <source>
        <dbReference type="EMBL" id="KAG0459732.1"/>
    </source>
</evidence>
<dbReference type="OrthoDB" id="1857727at2759"/>
<keyword evidence="1" id="KW-0812">Transmembrane</keyword>
<dbReference type="AlphaFoldDB" id="A0A835UE71"/>
<comment type="caution">
    <text evidence="3">The sequence shown here is derived from an EMBL/GenBank/DDBJ whole genome shotgun (WGS) entry which is preliminary data.</text>
</comment>